<gene>
    <name evidence="1" type="ORF">K239x_09960</name>
</gene>
<dbReference type="EMBL" id="CP036526">
    <property type="protein sequence ID" value="QDT09053.1"/>
    <property type="molecule type" value="Genomic_DNA"/>
</dbReference>
<proteinExistence type="predicted"/>
<name>A0A517NPK4_9BACT</name>
<evidence type="ECO:0000313" key="2">
    <source>
        <dbReference type="Proteomes" id="UP000319817"/>
    </source>
</evidence>
<protein>
    <submittedName>
        <fullName evidence="1">Glycosyl transferases group 1</fullName>
    </submittedName>
</protein>
<organism evidence="1 2">
    <name type="scientific">Stieleria marina</name>
    <dbReference type="NCBI Taxonomy" id="1930275"/>
    <lineage>
        <taxon>Bacteria</taxon>
        <taxon>Pseudomonadati</taxon>
        <taxon>Planctomycetota</taxon>
        <taxon>Planctomycetia</taxon>
        <taxon>Pirellulales</taxon>
        <taxon>Pirellulaceae</taxon>
        <taxon>Stieleria</taxon>
    </lineage>
</organism>
<dbReference type="Pfam" id="PF13692">
    <property type="entry name" value="Glyco_trans_1_4"/>
    <property type="match status" value="1"/>
</dbReference>
<dbReference type="Proteomes" id="UP000319817">
    <property type="component" value="Chromosome"/>
</dbReference>
<reference evidence="1 2" key="1">
    <citation type="submission" date="2019-02" db="EMBL/GenBank/DDBJ databases">
        <title>Deep-cultivation of Planctomycetes and their phenomic and genomic characterization uncovers novel biology.</title>
        <authorList>
            <person name="Wiegand S."/>
            <person name="Jogler M."/>
            <person name="Boedeker C."/>
            <person name="Pinto D."/>
            <person name="Vollmers J."/>
            <person name="Rivas-Marin E."/>
            <person name="Kohn T."/>
            <person name="Peeters S.H."/>
            <person name="Heuer A."/>
            <person name="Rast P."/>
            <person name="Oberbeckmann S."/>
            <person name="Bunk B."/>
            <person name="Jeske O."/>
            <person name="Meyerdierks A."/>
            <person name="Storesund J.E."/>
            <person name="Kallscheuer N."/>
            <person name="Luecker S."/>
            <person name="Lage O.M."/>
            <person name="Pohl T."/>
            <person name="Merkel B.J."/>
            <person name="Hornburger P."/>
            <person name="Mueller R.-W."/>
            <person name="Bruemmer F."/>
            <person name="Labrenz M."/>
            <person name="Spormann A.M."/>
            <person name="Op den Camp H."/>
            <person name="Overmann J."/>
            <person name="Amann R."/>
            <person name="Jetten M.S.M."/>
            <person name="Mascher T."/>
            <person name="Medema M.H."/>
            <person name="Devos D.P."/>
            <person name="Kaster A.-K."/>
            <person name="Ovreas L."/>
            <person name="Rohde M."/>
            <person name="Galperin M.Y."/>
            <person name="Jogler C."/>
        </authorList>
    </citation>
    <scope>NUCLEOTIDE SEQUENCE [LARGE SCALE GENOMIC DNA]</scope>
    <source>
        <strain evidence="1 2">K23_9</strain>
    </source>
</reference>
<evidence type="ECO:0000313" key="1">
    <source>
        <dbReference type="EMBL" id="QDT09053.1"/>
    </source>
</evidence>
<dbReference type="SUPFAM" id="SSF53756">
    <property type="entry name" value="UDP-Glycosyltransferase/glycogen phosphorylase"/>
    <property type="match status" value="1"/>
</dbReference>
<accession>A0A517NPK4</accession>
<dbReference type="CDD" id="cd03801">
    <property type="entry name" value="GT4_PimA-like"/>
    <property type="match status" value="1"/>
</dbReference>
<dbReference type="AlphaFoldDB" id="A0A517NPK4"/>
<keyword evidence="1" id="KW-0808">Transferase</keyword>
<sequence length="429" mass="48190">MPDNEPCGDFARPLHVTVVAWQSLPAILTDSARNVGGLELAAWKWSKALAVHSDMDVRIIARSDWRNEERTIDDVRVSMIAHRRENVRRSVSACIQIDNGVRLKRFSPKLLWQIPYLALSWPWRTPDPEPLSPDDRLRKYPTDVWIALGASRESAGVVATAIEQNKPSLLLLQSNNDVDPTFISSPQQRSAYGELGEHCVYALRNATVIACQTKHQQEMLAKHFGRESVLLPNSTDPGPWRDAARTEGDYVLWVGRYDRFHKRPHLALEIARLVPEVPFRMIINESDEQVRREVHKNLPANVQTTDYVAFDKMPEQFGRARVFLSTGNAQYEGFPAVLLHAMSVRKPIVSLDDFSGFISDSRSGTVADGSVEKAAAAIRDYWNGGANYDHQFASDFLDQNHSINAVGQQLADLIRQMVADSKAAVSTNK</sequence>
<keyword evidence="2" id="KW-1185">Reference proteome</keyword>
<dbReference type="RefSeq" id="WP_145416494.1">
    <property type="nucleotide sequence ID" value="NZ_CP036526.1"/>
</dbReference>
<dbReference type="Gene3D" id="3.40.50.2000">
    <property type="entry name" value="Glycogen Phosphorylase B"/>
    <property type="match status" value="2"/>
</dbReference>
<dbReference type="GO" id="GO:0016740">
    <property type="term" value="F:transferase activity"/>
    <property type="evidence" value="ECO:0007669"/>
    <property type="project" value="UniProtKB-KW"/>
</dbReference>
<dbReference type="OrthoDB" id="9775208at2"/>